<gene>
    <name evidence="2" type="ORF">NAEGRDRAFT_46995</name>
</gene>
<proteinExistence type="predicted"/>
<protein>
    <submittedName>
        <fullName evidence="2">Predicted protein</fullName>
    </submittedName>
</protein>
<dbReference type="VEuPathDB" id="AmoebaDB:NAEGRDRAFT_46995"/>
<dbReference type="KEGG" id="ngr:NAEGRDRAFT_46995"/>
<dbReference type="GeneID" id="8849454"/>
<organism evidence="3">
    <name type="scientific">Naegleria gruberi</name>
    <name type="common">Amoeba</name>
    <dbReference type="NCBI Taxonomy" id="5762"/>
    <lineage>
        <taxon>Eukaryota</taxon>
        <taxon>Discoba</taxon>
        <taxon>Heterolobosea</taxon>
        <taxon>Tetramitia</taxon>
        <taxon>Eutetramitia</taxon>
        <taxon>Vahlkampfiidae</taxon>
        <taxon>Naegleria</taxon>
    </lineage>
</organism>
<dbReference type="AlphaFoldDB" id="D2V682"/>
<keyword evidence="3" id="KW-1185">Reference proteome</keyword>
<reference evidence="2 3" key="1">
    <citation type="journal article" date="2010" name="Cell">
        <title>The genome of Naegleria gruberi illuminates early eukaryotic versatility.</title>
        <authorList>
            <person name="Fritz-Laylin L.K."/>
            <person name="Prochnik S.E."/>
            <person name="Ginger M.L."/>
            <person name="Dacks J.B."/>
            <person name="Carpenter M.L."/>
            <person name="Field M.C."/>
            <person name="Kuo A."/>
            <person name="Paredez A."/>
            <person name="Chapman J."/>
            <person name="Pham J."/>
            <person name="Shu S."/>
            <person name="Neupane R."/>
            <person name="Cipriano M."/>
            <person name="Mancuso J."/>
            <person name="Tu H."/>
            <person name="Salamov A."/>
            <person name="Lindquist E."/>
            <person name="Shapiro H."/>
            <person name="Lucas S."/>
            <person name="Grigoriev I.V."/>
            <person name="Cande W.Z."/>
            <person name="Fulton C."/>
            <person name="Rokhsar D.S."/>
            <person name="Dawson S.C."/>
        </authorList>
    </citation>
    <scope>NUCLEOTIDE SEQUENCE [LARGE SCALE GENOMIC DNA]</scope>
    <source>
        <strain evidence="2 3">NEG-M</strain>
    </source>
</reference>
<dbReference type="InParanoid" id="D2V682"/>
<name>D2V682_NAEGR</name>
<dbReference type="OrthoDB" id="10386554at2759"/>
<evidence type="ECO:0000313" key="2">
    <source>
        <dbReference type="EMBL" id="EFC47917.1"/>
    </source>
</evidence>
<accession>D2V682</accession>
<dbReference type="Proteomes" id="UP000006671">
    <property type="component" value="Unassembled WGS sequence"/>
</dbReference>
<feature type="region of interest" description="Disordered" evidence="1">
    <location>
        <begin position="1"/>
        <end position="28"/>
    </location>
</feature>
<sequence>MKPQHRKTIAAHNENKNKTSSRSSKMPFKEFKSQKDRRIIYEDESIIGILQGFGIGLEVGLNYLGMEEGMIQRFEYLMQSNQSIELIDDEDCENIKQDYLDNRNAVFRIKFKCLFNHLEAANKSRLAFQRNYEDYYEGYYEGLPDISCSVFESMVNVDRSLSNRMKIDIGLRFKSFSEVVKYLSLDNTNSLMSVEEEILSRFVEILDVDYERKHVFIRLKSFIEKRSNNPSCYFLMGKIDGTDSCFILNMTETFKQNRHLKKINQIYQHFTPEPFKERIYKSGKPNLKHDCKEVGIYRFCIGNFLHCITTNVSSNSSVIYPHDPCCERKYPHVLRYNSKDYCGDILVSEMYWTRGYDHGTSYGGRIDTGFYTIDSIPLCRLVFTLPSNSFYPEIYHFVY</sequence>
<evidence type="ECO:0000313" key="3">
    <source>
        <dbReference type="Proteomes" id="UP000006671"/>
    </source>
</evidence>
<evidence type="ECO:0000256" key="1">
    <source>
        <dbReference type="SAM" id="MobiDB-lite"/>
    </source>
</evidence>
<dbReference type="RefSeq" id="XP_002680661.1">
    <property type="nucleotide sequence ID" value="XM_002680615.1"/>
</dbReference>
<dbReference type="EMBL" id="GG738853">
    <property type="protein sequence ID" value="EFC47917.1"/>
    <property type="molecule type" value="Genomic_DNA"/>
</dbReference>